<evidence type="ECO:0000313" key="3">
    <source>
        <dbReference type="Proteomes" id="UP000000845"/>
    </source>
</evidence>
<feature type="transmembrane region" description="Helical" evidence="1">
    <location>
        <begin position="103"/>
        <end position="126"/>
    </location>
</feature>
<keyword evidence="1" id="KW-0472">Membrane</keyword>
<dbReference type="RefSeq" id="WP_012859533.1">
    <property type="nucleotide sequence ID" value="NC_013517.1"/>
</dbReference>
<keyword evidence="1" id="KW-1133">Transmembrane helix</keyword>
<sequence length="130" mass="14020">MAKLIVKREKSFLSSARKFKVILDGEIIGYVGNGEEAGFDAAEGEHIIQVGISMINGISRKLKINITQDEALMVVKPNPVMWVILILAVIVGANLGIGLSRGYFSLPLLIVLIILMGVSTVFAVGLKQVK</sequence>
<evidence type="ECO:0000256" key="1">
    <source>
        <dbReference type="SAM" id="Phobius"/>
    </source>
</evidence>
<dbReference type="HOGENOM" id="CLU_1936654_0_0_0"/>
<organism evidence="2 3">
    <name type="scientific">Sebaldella termitidis (strain ATCC 33386 / NCTC 11300)</name>
    <dbReference type="NCBI Taxonomy" id="526218"/>
    <lineage>
        <taxon>Bacteria</taxon>
        <taxon>Fusobacteriati</taxon>
        <taxon>Fusobacteriota</taxon>
        <taxon>Fusobacteriia</taxon>
        <taxon>Fusobacteriales</taxon>
        <taxon>Leptotrichiaceae</taxon>
        <taxon>Sebaldella</taxon>
    </lineage>
</organism>
<keyword evidence="3" id="KW-1185">Reference proteome</keyword>
<keyword evidence="1" id="KW-0812">Transmembrane</keyword>
<reference evidence="2 3" key="2">
    <citation type="journal article" date="2010" name="Stand. Genomic Sci.">
        <title>Complete genome sequence of Sebaldella termitidis type strain (NCTC 11300).</title>
        <authorList>
            <person name="Harmon-Smith M."/>
            <person name="Celia L."/>
            <person name="Chertkov O."/>
            <person name="Lapidus A."/>
            <person name="Copeland A."/>
            <person name="Glavina Del Rio T."/>
            <person name="Nolan M."/>
            <person name="Lucas S."/>
            <person name="Tice H."/>
            <person name="Cheng J.F."/>
            <person name="Han C."/>
            <person name="Detter J.C."/>
            <person name="Bruce D."/>
            <person name="Goodwin L."/>
            <person name="Pitluck S."/>
            <person name="Pati A."/>
            <person name="Liolios K."/>
            <person name="Ivanova N."/>
            <person name="Mavromatis K."/>
            <person name="Mikhailova N."/>
            <person name="Chen A."/>
            <person name="Palaniappan K."/>
            <person name="Land M."/>
            <person name="Hauser L."/>
            <person name="Chang Y.J."/>
            <person name="Jeffries C.D."/>
            <person name="Brettin T."/>
            <person name="Goker M."/>
            <person name="Beck B."/>
            <person name="Bristow J."/>
            <person name="Eisen J.A."/>
            <person name="Markowitz V."/>
            <person name="Hugenholtz P."/>
            <person name="Kyrpides N.C."/>
            <person name="Klenk H.P."/>
            <person name="Chen F."/>
        </authorList>
    </citation>
    <scope>NUCLEOTIDE SEQUENCE [LARGE SCALE GENOMIC DNA]</scope>
    <source>
        <strain evidence="3">ATCC 33386 / NCTC 11300</strain>
    </source>
</reference>
<accession>D1AIX1</accession>
<dbReference type="STRING" id="526218.Sterm_0045"/>
<proteinExistence type="predicted"/>
<feature type="transmembrane region" description="Helical" evidence="1">
    <location>
        <begin position="80"/>
        <end position="97"/>
    </location>
</feature>
<dbReference type="EMBL" id="CP001739">
    <property type="protein sequence ID" value="ACZ06933.1"/>
    <property type="molecule type" value="Genomic_DNA"/>
</dbReference>
<dbReference type="Proteomes" id="UP000000845">
    <property type="component" value="Chromosome"/>
</dbReference>
<reference evidence="3" key="1">
    <citation type="submission" date="2009-09" db="EMBL/GenBank/DDBJ databases">
        <title>The complete chromosome of Sebaldella termitidis ATCC 33386.</title>
        <authorList>
            <consortium name="US DOE Joint Genome Institute (JGI-PGF)"/>
            <person name="Lucas S."/>
            <person name="Copeland A."/>
            <person name="Lapidus A."/>
            <person name="Glavina del Rio T."/>
            <person name="Dalin E."/>
            <person name="Tice H."/>
            <person name="Bruce D."/>
            <person name="Goodwin L."/>
            <person name="Pitluck S."/>
            <person name="Kyrpides N."/>
            <person name="Mavromatis K."/>
            <person name="Ivanova N."/>
            <person name="Mikhailova N."/>
            <person name="Sims D."/>
            <person name="Meincke L."/>
            <person name="Brettin T."/>
            <person name="Detter J.C."/>
            <person name="Han C."/>
            <person name="Larimer F."/>
            <person name="Land M."/>
            <person name="Hauser L."/>
            <person name="Markowitz V."/>
            <person name="Cheng J.F."/>
            <person name="Hugenholtz P."/>
            <person name="Woyke T."/>
            <person name="Wu D."/>
            <person name="Eisen J.A."/>
        </authorList>
    </citation>
    <scope>NUCLEOTIDE SEQUENCE [LARGE SCALE GENOMIC DNA]</scope>
    <source>
        <strain evidence="3">ATCC 33386 / NCTC 11300</strain>
    </source>
</reference>
<protein>
    <submittedName>
        <fullName evidence="2">Uncharacterized protein</fullName>
    </submittedName>
</protein>
<dbReference type="KEGG" id="str:Sterm_0045"/>
<gene>
    <name evidence="2" type="ordered locus">Sterm_0045</name>
</gene>
<evidence type="ECO:0000313" key="2">
    <source>
        <dbReference type="EMBL" id="ACZ06933.1"/>
    </source>
</evidence>
<dbReference type="AlphaFoldDB" id="D1AIX1"/>
<name>D1AIX1_SEBTE</name>